<dbReference type="AlphaFoldDB" id="A0AAW9A7I7"/>
<feature type="domain" description="SLH" evidence="2">
    <location>
        <begin position="332"/>
        <end position="395"/>
    </location>
</feature>
<dbReference type="Pfam" id="PF00395">
    <property type="entry name" value="SLH"/>
    <property type="match status" value="3"/>
</dbReference>
<evidence type="ECO:0000259" key="2">
    <source>
        <dbReference type="PROSITE" id="PS51272"/>
    </source>
</evidence>
<evidence type="ECO:0000313" key="4">
    <source>
        <dbReference type="Proteomes" id="UP001271648"/>
    </source>
</evidence>
<dbReference type="InterPro" id="IPR001119">
    <property type="entry name" value="SLH_dom"/>
</dbReference>
<reference evidence="3 4" key="1">
    <citation type="submission" date="2023-06" db="EMBL/GenBank/DDBJ databases">
        <title>Sporosarcina sp. nov., isolated from Korean traditional fermented seafood 'Jeotgal'.</title>
        <authorList>
            <person name="Yang A.I."/>
            <person name="Shin N.-R."/>
        </authorList>
    </citation>
    <scope>NUCLEOTIDE SEQUENCE [LARGE SCALE GENOMIC DNA]</scope>
    <source>
        <strain evidence="3 4">KCTC43456</strain>
    </source>
</reference>
<dbReference type="Proteomes" id="UP001271648">
    <property type="component" value="Unassembled WGS sequence"/>
</dbReference>
<protein>
    <submittedName>
        <fullName evidence="3">S-layer homology domain-containing protein</fullName>
    </submittedName>
</protein>
<organism evidence="3 4">
    <name type="scientific">Sporosarcina thermotolerans</name>
    <dbReference type="NCBI Taxonomy" id="633404"/>
    <lineage>
        <taxon>Bacteria</taxon>
        <taxon>Bacillati</taxon>
        <taxon>Bacillota</taxon>
        <taxon>Bacilli</taxon>
        <taxon>Bacillales</taxon>
        <taxon>Caryophanaceae</taxon>
        <taxon>Sporosarcina</taxon>
    </lineage>
</organism>
<feature type="signal peptide" evidence="1">
    <location>
        <begin position="1"/>
        <end position="27"/>
    </location>
</feature>
<dbReference type="EMBL" id="JAUBDJ010000002">
    <property type="protein sequence ID" value="MDW0116194.1"/>
    <property type="molecule type" value="Genomic_DNA"/>
</dbReference>
<dbReference type="PANTHER" id="PTHR43308">
    <property type="entry name" value="OUTER MEMBRANE PROTEIN ALPHA-RELATED"/>
    <property type="match status" value="1"/>
</dbReference>
<dbReference type="PROSITE" id="PS51272">
    <property type="entry name" value="SLH"/>
    <property type="match status" value="3"/>
</dbReference>
<evidence type="ECO:0000313" key="3">
    <source>
        <dbReference type="EMBL" id="MDW0116194.1"/>
    </source>
</evidence>
<name>A0AAW9A7I7_9BACL</name>
<feature type="domain" description="SLH" evidence="2">
    <location>
        <begin position="450"/>
        <end position="508"/>
    </location>
</feature>
<keyword evidence="4" id="KW-1185">Reference proteome</keyword>
<accession>A0AAW9A7I7</accession>
<gene>
    <name evidence="3" type="ORF">QTL97_04560</name>
</gene>
<dbReference type="RefSeq" id="WP_317940302.1">
    <property type="nucleotide sequence ID" value="NZ_JAUBDJ010000002.1"/>
</dbReference>
<dbReference type="InterPro" id="IPR051465">
    <property type="entry name" value="Cell_Envelope_Struct_Comp"/>
</dbReference>
<comment type="caution">
    <text evidence="3">The sequence shown here is derived from an EMBL/GenBank/DDBJ whole genome shotgun (WGS) entry which is preliminary data.</text>
</comment>
<feature type="domain" description="SLH" evidence="2">
    <location>
        <begin position="396"/>
        <end position="449"/>
    </location>
</feature>
<feature type="chain" id="PRO_5043678900" evidence="1">
    <location>
        <begin position="28"/>
        <end position="508"/>
    </location>
</feature>
<sequence length="508" mass="56694">MCKKALICCILALLFSSTLFSPFQVHAQGQAQSETTCSYQALKDEITRLQTKVIPELLGELDESGGLTWPKTISLQSVMNMFDQGNGTKAKLADANEKLFGNLKELGTCVNKKNKEQFEDYLSFVAKSHNSIIDNLKDFYKKNADDSMLVKVNAEFKALGTQFVNMQTGNYFLFLKEEDELKSLTYAVDTFFAQVSTAEDLKKIFVEKKPIDLSIIPRALLIKSIENEFSGYFSSYISSKELSNELANELATIIVEYNFEEYGSVITSVIRVRELILMDIMPNLYRTSNSKSMITKTSKQALFAKQANYLFNDQSEILARHILAYTESSANPDKEFKDVATNFWAAKEIGFLANLGIINGFEGGDFKPDAEVTKAQAAMMLVRALKLDVSNRPDPKYSDLPKSHRAYKEVAALVDEGIVSGGSKFNPDATLLRSEMAMMLQKAYKLKGHSGIEFSDVPKKHIAYSHIQALAANKITVGVGKGAFDPNGKLNRAQFSVFMARVLSDEFR</sequence>
<proteinExistence type="predicted"/>
<keyword evidence="1" id="KW-0732">Signal</keyword>
<evidence type="ECO:0000256" key="1">
    <source>
        <dbReference type="SAM" id="SignalP"/>
    </source>
</evidence>